<dbReference type="Gene3D" id="3.30.565.10">
    <property type="entry name" value="Histidine kinase-like ATPase, C-terminal domain"/>
    <property type="match status" value="1"/>
</dbReference>
<dbReference type="InterPro" id="IPR050351">
    <property type="entry name" value="BphY/WalK/GraS-like"/>
</dbReference>
<evidence type="ECO:0000256" key="6">
    <source>
        <dbReference type="ARBA" id="ARBA00022777"/>
    </source>
</evidence>
<comment type="subcellular location">
    <subcellularLocation>
        <location evidence="2">Membrane</location>
    </subcellularLocation>
</comment>
<dbReference type="GO" id="GO:0004721">
    <property type="term" value="F:phosphoprotein phosphatase activity"/>
    <property type="evidence" value="ECO:0007669"/>
    <property type="project" value="TreeGrafter"/>
</dbReference>
<gene>
    <name evidence="9" type="primary">cusS_2</name>
    <name evidence="9" type="ORF">NCTC13307_04557</name>
</gene>
<reference evidence="9" key="1">
    <citation type="submission" date="2018-06" db="EMBL/GenBank/DDBJ databases">
        <authorList>
            <consortium name="Pathogen Informatics"/>
            <person name="Doyle S."/>
        </authorList>
    </citation>
    <scope>NUCLEOTIDE SEQUENCE</scope>
    <source>
        <strain evidence="9">NCTC13307</strain>
    </source>
</reference>
<evidence type="ECO:0000256" key="1">
    <source>
        <dbReference type="ARBA" id="ARBA00000085"/>
    </source>
</evidence>
<sequence>MINYGEPIPVLDLPNIFDRFYRVEKSRNRNVGGSGLGLAITKNIVNLHDGEITVSSDKYQTVFEVQLPIIQSA</sequence>
<dbReference type="Pfam" id="PF02518">
    <property type="entry name" value="HATPase_c"/>
    <property type="match status" value="1"/>
</dbReference>
<dbReference type="GO" id="GO:0016036">
    <property type="term" value="P:cellular response to phosphate starvation"/>
    <property type="evidence" value="ECO:0007669"/>
    <property type="project" value="TreeGrafter"/>
</dbReference>
<evidence type="ECO:0000313" key="9">
    <source>
        <dbReference type="EMBL" id="SUY83434.1"/>
    </source>
</evidence>
<comment type="catalytic activity">
    <reaction evidence="1">
        <text>ATP + protein L-histidine = ADP + protein N-phospho-L-histidine.</text>
        <dbReference type="EC" id="2.7.13.3"/>
    </reaction>
</comment>
<organism evidence="9">
    <name type="scientific">Clostridioides difficile</name>
    <name type="common">Peptoclostridium difficile</name>
    <dbReference type="NCBI Taxonomy" id="1496"/>
    <lineage>
        <taxon>Bacteria</taxon>
        <taxon>Bacillati</taxon>
        <taxon>Bacillota</taxon>
        <taxon>Clostridia</taxon>
        <taxon>Peptostreptococcales</taxon>
        <taxon>Peptostreptococcaceae</taxon>
        <taxon>Clostridioides</taxon>
    </lineage>
</organism>
<keyword evidence="5 9" id="KW-0808">Transferase</keyword>
<keyword evidence="7" id="KW-0902">Two-component regulatory system</keyword>
<feature type="domain" description="Histidine kinase" evidence="8">
    <location>
        <begin position="1"/>
        <end position="71"/>
    </location>
</feature>
<evidence type="ECO:0000256" key="7">
    <source>
        <dbReference type="ARBA" id="ARBA00023012"/>
    </source>
</evidence>
<evidence type="ECO:0000259" key="8">
    <source>
        <dbReference type="PROSITE" id="PS50109"/>
    </source>
</evidence>
<dbReference type="PROSITE" id="PS50109">
    <property type="entry name" value="HIS_KIN"/>
    <property type="match status" value="1"/>
</dbReference>
<evidence type="ECO:0000256" key="3">
    <source>
        <dbReference type="ARBA" id="ARBA00012438"/>
    </source>
</evidence>
<name>A0A381KLB6_CLODI</name>
<dbReference type="EMBL" id="UFWD01000002">
    <property type="protein sequence ID" value="SUY83434.1"/>
    <property type="molecule type" value="Genomic_DNA"/>
</dbReference>
<proteinExistence type="predicted"/>
<dbReference type="GO" id="GO:0005886">
    <property type="term" value="C:plasma membrane"/>
    <property type="evidence" value="ECO:0007669"/>
    <property type="project" value="TreeGrafter"/>
</dbReference>
<accession>A0A381KLB6</accession>
<dbReference type="GO" id="GO:0000155">
    <property type="term" value="F:phosphorelay sensor kinase activity"/>
    <property type="evidence" value="ECO:0007669"/>
    <property type="project" value="TreeGrafter"/>
</dbReference>
<dbReference type="InterPro" id="IPR004358">
    <property type="entry name" value="Sig_transdc_His_kin-like_C"/>
</dbReference>
<dbReference type="AlphaFoldDB" id="A0A381KLB6"/>
<dbReference type="PRINTS" id="PR00344">
    <property type="entry name" value="BCTRLSENSOR"/>
</dbReference>
<keyword evidence="4" id="KW-0597">Phosphoprotein</keyword>
<dbReference type="InterPro" id="IPR003594">
    <property type="entry name" value="HATPase_dom"/>
</dbReference>
<evidence type="ECO:0000256" key="2">
    <source>
        <dbReference type="ARBA" id="ARBA00004370"/>
    </source>
</evidence>
<evidence type="ECO:0000256" key="5">
    <source>
        <dbReference type="ARBA" id="ARBA00022679"/>
    </source>
</evidence>
<keyword evidence="6 9" id="KW-0418">Kinase</keyword>
<dbReference type="SUPFAM" id="SSF55874">
    <property type="entry name" value="ATPase domain of HSP90 chaperone/DNA topoisomerase II/histidine kinase"/>
    <property type="match status" value="1"/>
</dbReference>
<dbReference type="EC" id="2.7.13.3" evidence="3"/>
<evidence type="ECO:0000256" key="4">
    <source>
        <dbReference type="ARBA" id="ARBA00022553"/>
    </source>
</evidence>
<dbReference type="InterPro" id="IPR005467">
    <property type="entry name" value="His_kinase_dom"/>
</dbReference>
<protein>
    <recommendedName>
        <fullName evidence="3">histidine kinase</fullName>
        <ecNumber evidence="3">2.7.13.3</ecNumber>
    </recommendedName>
</protein>
<dbReference type="PANTHER" id="PTHR45453:SF1">
    <property type="entry name" value="PHOSPHATE REGULON SENSOR PROTEIN PHOR"/>
    <property type="match status" value="1"/>
</dbReference>
<dbReference type="InterPro" id="IPR036890">
    <property type="entry name" value="HATPase_C_sf"/>
</dbReference>
<dbReference type="PANTHER" id="PTHR45453">
    <property type="entry name" value="PHOSPHATE REGULON SENSOR PROTEIN PHOR"/>
    <property type="match status" value="1"/>
</dbReference>